<keyword evidence="3" id="KW-1185">Reference proteome</keyword>
<reference evidence="2" key="1">
    <citation type="journal article" date="2023" name="Genome Biol. Evol.">
        <title>First Whole Genome Sequence and Flow Cytometry Genome Size Data for the Lichen-Forming Fungus Ramalina farinacea (Ascomycota).</title>
        <authorList>
            <person name="Llewellyn T."/>
            <person name="Mian S."/>
            <person name="Hill R."/>
            <person name="Leitch I.J."/>
            <person name="Gaya E."/>
        </authorList>
    </citation>
    <scope>NUCLEOTIDE SEQUENCE</scope>
    <source>
        <strain evidence="2">LIQ254RAFAR</strain>
    </source>
</reference>
<feature type="region of interest" description="Disordered" evidence="1">
    <location>
        <begin position="167"/>
        <end position="194"/>
    </location>
</feature>
<sequence>MQGPIREIFLRHEMEKKYNLYLQHAHHELPKQHAMVKIEGTAHIMSATELEQLALLGRKIVPTTWMSSPHEETLVPMEYTTIPLDSQQYLDPPAAFLTDLFNVLRSTKCAGVLGLDDQTEQSWTEVTIGNASVVIYHDHEKMMPNAPADSYIPVSFGFDGKTEGYTAHGRCKKNHRHTSKPSPPPPPPPGNPAK</sequence>
<dbReference type="AlphaFoldDB" id="A0AA43QVJ9"/>
<evidence type="ECO:0000313" key="3">
    <source>
        <dbReference type="Proteomes" id="UP001161017"/>
    </source>
</evidence>
<dbReference type="EMBL" id="JAPUFD010000017">
    <property type="protein sequence ID" value="MDI1492101.1"/>
    <property type="molecule type" value="Genomic_DNA"/>
</dbReference>
<evidence type="ECO:0000256" key="1">
    <source>
        <dbReference type="SAM" id="MobiDB-lite"/>
    </source>
</evidence>
<evidence type="ECO:0000313" key="2">
    <source>
        <dbReference type="EMBL" id="MDI1492101.1"/>
    </source>
</evidence>
<organism evidence="2 3">
    <name type="scientific">Ramalina farinacea</name>
    <dbReference type="NCBI Taxonomy" id="258253"/>
    <lineage>
        <taxon>Eukaryota</taxon>
        <taxon>Fungi</taxon>
        <taxon>Dikarya</taxon>
        <taxon>Ascomycota</taxon>
        <taxon>Pezizomycotina</taxon>
        <taxon>Lecanoromycetes</taxon>
        <taxon>OSLEUM clade</taxon>
        <taxon>Lecanoromycetidae</taxon>
        <taxon>Lecanorales</taxon>
        <taxon>Lecanorineae</taxon>
        <taxon>Ramalinaceae</taxon>
        <taxon>Ramalina</taxon>
    </lineage>
</organism>
<feature type="compositionally biased region" description="Pro residues" evidence="1">
    <location>
        <begin position="181"/>
        <end position="194"/>
    </location>
</feature>
<feature type="compositionally biased region" description="Basic residues" evidence="1">
    <location>
        <begin position="169"/>
        <end position="179"/>
    </location>
</feature>
<gene>
    <name evidence="2" type="ORF">OHK93_003313</name>
</gene>
<proteinExistence type="predicted"/>
<name>A0AA43QVJ9_9LECA</name>
<accession>A0AA43QVJ9</accession>
<protein>
    <submittedName>
        <fullName evidence="2">Uncharacterized protein</fullName>
    </submittedName>
</protein>
<dbReference type="Proteomes" id="UP001161017">
    <property type="component" value="Unassembled WGS sequence"/>
</dbReference>
<comment type="caution">
    <text evidence="2">The sequence shown here is derived from an EMBL/GenBank/DDBJ whole genome shotgun (WGS) entry which is preliminary data.</text>
</comment>